<sequence>MAEAPATDLLRDARRFAYENPRTDVQSMVPREARRILDLGCSSGALGAGLKATAPREIVGLELDPVYAERARTRLDRVEVADLEALLATPGSARELVGDGYDCVVAADVLEHLREPWVALASAVALLRPGGTVVVSLPNVRYWETFWTLARHGTWPRREAGIFDATHLRWFTLGDAMNLLGDAGAPIGPVDRDVLRVMKLHPWKPSRLDRHLPRLAPRGVRAFLTYQHVLVGTRPA</sequence>
<dbReference type="PANTHER" id="PTHR43861">
    <property type="entry name" value="TRANS-ACONITATE 2-METHYLTRANSFERASE-RELATED"/>
    <property type="match status" value="1"/>
</dbReference>
<dbReference type="EMBL" id="CAFBMK010000220">
    <property type="protein sequence ID" value="CAB4938313.1"/>
    <property type="molecule type" value="Genomic_DNA"/>
</dbReference>
<proteinExistence type="predicted"/>
<dbReference type="InterPro" id="IPR029063">
    <property type="entry name" value="SAM-dependent_MTases_sf"/>
</dbReference>
<gene>
    <name evidence="1" type="ORF">UFOPK3564_02790</name>
</gene>
<reference evidence="1" key="1">
    <citation type="submission" date="2020-05" db="EMBL/GenBank/DDBJ databases">
        <authorList>
            <person name="Chiriac C."/>
            <person name="Salcher M."/>
            <person name="Ghai R."/>
            <person name="Kavagutti S V."/>
        </authorList>
    </citation>
    <scope>NUCLEOTIDE SEQUENCE</scope>
</reference>
<accession>A0A6J7J4N7</accession>
<dbReference type="AlphaFoldDB" id="A0A6J7J4N7"/>
<organism evidence="1">
    <name type="scientific">freshwater metagenome</name>
    <dbReference type="NCBI Taxonomy" id="449393"/>
    <lineage>
        <taxon>unclassified sequences</taxon>
        <taxon>metagenomes</taxon>
        <taxon>ecological metagenomes</taxon>
    </lineage>
</organism>
<dbReference type="CDD" id="cd02440">
    <property type="entry name" value="AdoMet_MTases"/>
    <property type="match status" value="1"/>
</dbReference>
<dbReference type="SUPFAM" id="SSF53335">
    <property type="entry name" value="S-adenosyl-L-methionine-dependent methyltransferases"/>
    <property type="match status" value="1"/>
</dbReference>
<protein>
    <submittedName>
        <fullName evidence="1">Unannotated protein</fullName>
    </submittedName>
</protein>
<dbReference type="Pfam" id="PF13489">
    <property type="entry name" value="Methyltransf_23"/>
    <property type="match status" value="1"/>
</dbReference>
<name>A0A6J7J4N7_9ZZZZ</name>
<evidence type="ECO:0000313" key="1">
    <source>
        <dbReference type="EMBL" id="CAB4938313.1"/>
    </source>
</evidence>
<dbReference type="Gene3D" id="3.40.50.150">
    <property type="entry name" value="Vaccinia Virus protein VP39"/>
    <property type="match status" value="1"/>
</dbReference>